<reference evidence="3 4" key="1">
    <citation type="submission" date="2021-11" db="EMBL/GenBank/DDBJ databases">
        <title>Draft genome sequence of Paenibacillus profundus YoMME, a new Gram-positive bacteria with exoelectrogenic properties.</title>
        <authorList>
            <person name="Hubenova Y."/>
            <person name="Hubenova E."/>
            <person name="Manasiev Y."/>
            <person name="Peykov S."/>
            <person name="Mitov M."/>
        </authorList>
    </citation>
    <scope>NUCLEOTIDE SEQUENCE [LARGE SCALE GENOMIC DNA]</scope>
    <source>
        <strain evidence="3 4">YoMME</strain>
    </source>
</reference>
<dbReference type="InterPro" id="IPR054491">
    <property type="entry name" value="MGH1-like_GH"/>
</dbReference>
<gene>
    <name evidence="3" type="ORF">LQV63_21675</name>
</gene>
<name>A0ABS8YQM6_9BACL</name>
<dbReference type="EMBL" id="JAJNBZ010000021">
    <property type="protein sequence ID" value="MCE5171894.1"/>
    <property type="molecule type" value="Genomic_DNA"/>
</dbReference>
<sequence length="696" mass="77185">MDYCVIKEGDVFYLTDKGGDIAAEHDGGYGLYTKDTRFLSRMEVYIDGEKPALLSSASDKSYFASIRTMKERKDEGAIELQRERFIYDGVLYERMTVTNYFPKAAACELAVSFDADFQDMFLVRKYRTGEVGRIIGRETGEQHASIRYEGADGMLRETVVQWDREAGRVEEDGTISFVLELEPKESVRICFAIMPLLAGQKAAVVLPFEEGLSRLEASYAAWDEETVSVTTDSELFNGLYRRGVQDLRMLMTDVGYGDTPVAGLPWFAVPFGRDSLITSLFMLPLRPEKVKGTLRTLAAYQGKARDKWRDEQPGKIMHEIRFGELVTTKQSPFSPYYGTVDSTPLFLALIGEYVRWTGDLTLAEELKPNMLRALEWIDRAVLAGAGFVTYHQEAEKGFPNQGWKDSSNSIVHASGEYAASPIALSEVQGYVYQAKKNLAPIFAAMGDATLAERLEREAQELQASFERDFWMEREGFYAIALDKEQRQVESVTSNPGHLLLSGLPERSRAEQVAARLLAADMFGGYGIRTMSTEAAGYYPMSYHNGSVWPHDNALILLGLSRLGFKREAGKVISGLLDASQHFEYQRLPELYCGHGAELGEPVPYPSTCSPQAWSAGTAVAFVQAMLGLDPNVPAGEIRINPMLPEGIGELTVERLRIGAGELSLKVTRLADGPDEVSVEVLGNTTGLTIVQSAVEE</sequence>
<dbReference type="Gene3D" id="1.50.10.10">
    <property type="match status" value="1"/>
</dbReference>
<evidence type="ECO:0000259" key="2">
    <source>
        <dbReference type="Pfam" id="PF22422"/>
    </source>
</evidence>
<accession>A0ABS8YQM6</accession>
<organism evidence="3 4">
    <name type="scientific">Paenibacillus profundus</name>
    <dbReference type="NCBI Taxonomy" id="1173085"/>
    <lineage>
        <taxon>Bacteria</taxon>
        <taxon>Bacillati</taxon>
        <taxon>Bacillota</taxon>
        <taxon>Bacilli</taxon>
        <taxon>Bacillales</taxon>
        <taxon>Paenibacillaceae</taxon>
        <taxon>Paenibacillus</taxon>
    </lineage>
</organism>
<dbReference type="SUPFAM" id="SSF48208">
    <property type="entry name" value="Six-hairpin glycosidases"/>
    <property type="match status" value="1"/>
</dbReference>
<dbReference type="Pfam" id="PF14742">
    <property type="entry name" value="GDE_N_bis"/>
    <property type="match status" value="1"/>
</dbReference>
<comment type="caution">
    <text evidence="3">The sequence shown here is derived from an EMBL/GenBank/DDBJ whole genome shotgun (WGS) entry which is preliminary data.</text>
</comment>
<dbReference type="InterPro" id="IPR012341">
    <property type="entry name" value="6hp_glycosidase-like_sf"/>
</dbReference>
<keyword evidence="4" id="KW-1185">Reference proteome</keyword>
<evidence type="ECO:0000259" key="1">
    <source>
        <dbReference type="Pfam" id="PF14742"/>
    </source>
</evidence>
<dbReference type="RefSeq" id="WP_233698234.1">
    <property type="nucleotide sequence ID" value="NZ_JAJNBZ010000021.1"/>
</dbReference>
<feature type="domain" description="Putative glycogen debranching enzyme N-terminal" evidence="1">
    <location>
        <begin position="6"/>
        <end position="191"/>
    </location>
</feature>
<evidence type="ECO:0000313" key="3">
    <source>
        <dbReference type="EMBL" id="MCE5171894.1"/>
    </source>
</evidence>
<dbReference type="InterPro" id="IPR008928">
    <property type="entry name" value="6-hairpin_glycosidase_sf"/>
</dbReference>
<dbReference type="Proteomes" id="UP001199916">
    <property type="component" value="Unassembled WGS sequence"/>
</dbReference>
<protein>
    <submittedName>
        <fullName evidence="3">Amylo-alpha-1,6-glucosidase</fullName>
    </submittedName>
</protein>
<proteinExistence type="predicted"/>
<feature type="domain" description="Mannosylglycerate hydrolase MGH1-like glycoside hydrolase" evidence="2">
    <location>
        <begin position="327"/>
        <end position="580"/>
    </location>
</feature>
<dbReference type="InterPro" id="IPR032856">
    <property type="entry name" value="GDE_N_bis"/>
</dbReference>
<evidence type="ECO:0000313" key="4">
    <source>
        <dbReference type="Proteomes" id="UP001199916"/>
    </source>
</evidence>
<dbReference type="Pfam" id="PF22422">
    <property type="entry name" value="MGH1-like_GH"/>
    <property type="match status" value="1"/>
</dbReference>